<gene>
    <name evidence="12" type="ORF">FSP39_002321</name>
</gene>
<feature type="transmembrane region" description="Helical" evidence="11">
    <location>
        <begin position="157"/>
        <end position="183"/>
    </location>
</feature>
<feature type="transmembrane region" description="Helical" evidence="11">
    <location>
        <begin position="910"/>
        <end position="927"/>
    </location>
</feature>
<feature type="transmembrane region" description="Helical" evidence="11">
    <location>
        <begin position="382"/>
        <end position="400"/>
    </location>
</feature>
<evidence type="ECO:0000256" key="2">
    <source>
        <dbReference type="ARBA" id="ARBA00006459"/>
    </source>
</evidence>
<feature type="transmembrane region" description="Helical" evidence="11">
    <location>
        <begin position="1202"/>
        <end position="1228"/>
    </location>
</feature>
<feature type="transmembrane region" description="Helical" evidence="11">
    <location>
        <begin position="1159"/>
        <end position="1181"/>
    </location>
</feature>
<protein>
    <recommendedName>
        <fullName evidence="10">Transporter</fullName>
    </recommendedName>
</protein>
<feature type="transmembrane region" description="Helical" evidence="11">
    <location>
        <begin position="1341"/>
        <end position="1367"/>
    </location>
</feature>
<feature type="binding site" evidence="8">
    <location>
        <position position="918"/>
    </location>
    <ligand>
        <name>Na(+)</name>
        <dbReference type="ChEBI" id="CHEBI:29101"/>
        <label>1</label>
    </ligand>
</feature>
<dbReference type="PROSITE" id="PS50267">
    <property type="entry name" value="NA_NEUROTRAN_SYMP_3"/>
    <property type="match status" value="2"/>
</dbReference>
<feature type="transmembrane region" description="Helical" evidence="11">
    <location>
        <begin position="1373"/>
        <end position="1396"/>
    </location>
</feature>
<keyword evidence="3 10" id="KW-0813">Transport</keyword>
<evidence type="ECO:0000256" key="11">
    <source>
        <dbReference type="SAM" id="Phobius"/>
    </source>
</evidence>
<keyword evidence="9" id="KW-1015">Disulfide bond</keyword>
<dbReference type="Proteomes" id="UP001186944">
    <property type="component" value="Unassembled WGS sequence"/>
</dbReference>
<proteinExistence type="inferred from homology"/>
<dbReference type="PANTHER" id="PTHR11616">
    <property type="entry name" value="SODIUM/CHLORIDE DEPENDENT TRANSPORTER"/>
    <property type="match status" value="1"/>
</dbReference>
<evidence type="ECO:0000256" key="10">
    <source>
        <dbReference type="RuleBase" id="RU003732"/>
    </source>
</evidence>
<dbReference type="PANTHER" id="PTHR11616:SF321">
    <property type="entry name" value="SODIUM-DEPENDENT NUTRIENT AMINO ACID TRANSPORTER 1-RELATED"/>
    <property type="match status" value="1"/>
</dbReference>
<feature type="transmembrane region" description="Helical" evidence="11">
    <location>
        <begin position="306"/>
        <end position="325"/>
    </location>
</feature>
<feature type="transmembrane region" description="Helical" evidence="11">
    <location>
        <begin position="668"/>
        <end position="695"/>
    </location>
</feature>
<evidence type="ECO:0000256" key="3">
    <source>
        <dbReference type="ARBA" id="ARBA00022448"/>
    </source>
</evidence>
<keyword evidence="4 10" id="KW-0812">Transmembrane</keyword>
<dbReference type="GO" id="GO:0005283">
    <property type="term" value="F:amino acid:sodium symporter activity"/>
    <property type="evidence" value="ECO:0007669"/>
    <property type="project" value="TreeGrafter"/>
</dbReference>
<feature type="transmembrane region" description="Helical" evidence="11">
    <location>
        <begin position="253"/>
        <end position="275"/>
    </location>
</feature>
<organism evidence="12 13">
    <name type="scientific">Pinctada imbricata</name>
    <name type="common">Atlantic pearl-oyster</name>
    <name type="synonym">Pinctada martensii</name>
    <dbReference type="NCBI Taxonomy" id="66713"/>
    <lineage>
        <taxon>Eukaryota</taxon>
        <taxon>Metazoa</taxon>
        <taxon>Spiralia</taxon>
        <taxon>Lophotrochozoa</taxon>
        <taxon>Mollusca</taxon>
        <taxon>Bivalvia</taxon>
        <taxon>Autobranchia</taxon>
        <taxon>Pteriomorphia</taxon>
        <taxon>Pterioida</taxon>
        <taxon>Pterioidea</taxon>
        <taxon>Pteriidae</taxon>
        <taxon>Pinctada</taxon>
    </lineage>
</organism>
<dbReference type="GO" id="GO:0089718">
    <property type="term" value="P:amino acid import across plasma membrane"/>
    <property type="evidence" value="ECO:0007669"/>
    <property type="project" value="TreeGrafter"/>
</dbReference>
<feature type="transmembrane region" description="Helical" evidence="11">
    <location>
        <begin position="939"/>
        <end position="959"/>
    </location>
</feature>
<keyword evidence="5 11" id="KW-1133">Transmembrane helix</keyword>
<feature type="transmembrane region" description="Helical" evidence="11">
    <location>
        <begin position="482"/>
        <end position="499"/>
    </location>
</feature>
<feature type="disulfide bond" evidence="9">
    <location>
        <begin position="1023"/>
        <end position="1032"/>
    </location>
</feature>
<dbReference type="InterPro" id="IPR000175">
    <property type="entry name" value="Na/ntran_symport"/>
</dbReference>
<accession>A0AA88YDC4</accession>
<feature type="binding site" evidence="8">
    <location>
        <position position="925"/>
    </location>
    <ligand>
        <name>Na(+)</name>
        <dbReference type="ChEBI" id="CHEBI:29101"/>
        <label>1</label>
    </ligand>
</feature>
<feature type="transmembrane region" description="Helical" evidence="11">
    <location>
        <begin position="980"/>
        <end position="999"/>
    </location>
</feature>
<feature type="binding site" evidence="8">
    <location>
        <position position="921"/>
    </location>
    <ligand>
        <name>Na(+)</name>
        <dbReference type="ChEBI" id="CHEBI:29101"/>
        <label>1</label>
    </ligand>
</feature>
<feature type="transmembrane region" description="Helical" evidence="11">
    <location>
        <begin position="406"/>
        <end position="425"/>
    </location>
</feature>
<dbReference type="PROSITE" id="PS00754">
    <property type="entry name" value="NA_NEUROTRAN_SYMP_2"/>
    <property type="match status" value="1"/>
</dbReference>
<evidence type="ECO:0000256" key="6">
    <source>
        <dbReference type="ARBA" id="ARBA00023136"/>
    </source>
</evidence>
<evidence type="ECO:0000313" key="13">
    <source>
        <dbReference type="Proteomes" id="UP001186944"/>
    </source>
</evidence>
<dbReference type="PRINTS" id="PR00176">
    <property type="entry name" value="NANEUSMPORT"/>
</dbReference>
<feature type="transmembrane region" description="Helical" evidence="11">
    <location>
        <begin position="437"/>
        <end position="462"/>
    </location>
</feature>
<keyword evidence="10" id="KW-0769">Symport</keyword>
<evidence type="ECO:0000256" key="1">
    <source>
        <dbReference type="ARBA" id="ARBA00004141"/>
    </source>
</evidence>
<dbReference type="PROSITE" id="PS00610">
    <property type="entry name" value="NA_NEUROTRAN_SYMP_1"/>
    <property type="match status" value="1"/>
</dbReference>
<feature type="transmembrane region" description="Helical" evidence="11">
    <location>
        <begin position="1240"/>
        <end position="1265"/>
    </location>
</feature>
<feature type="transmembrane region" description="Helical" evidence="11">
    <location>
        <begin position="69"/>
        <end position="86"/>
    </location>
</feature>
<reference evidence="12" key="1">
    <citation type="submission" date="2019-08" db="EMBL/GenBank/DDBJ databases">
        <title>The improved chromosome-level genome for the pearl oyster Pinctada fucata martensii using PacBio sequencing and Hi-C.</title>
        <authorList>
            <person name="Zheng Z."/>
        </authorList>
    </citation>
    <scope>NUCLEOTIDE SEQUENCE</scope>
    <source>
        <strain evidence="12">ZZ-2019</strain>
        <tissue evidence="12">Adductor muscle</tissue>
    </source>
</reference>
<feature type="transmembrane region" description="Helical" evidence="11">
    <location>
        <begin position="1134"/>
        <end position="1153"/>
    </location>
</feature>
<keyword evidence="8" id="KW-0915">Sodium</keyword>
<feature type="transmembrane region" description="Helical" evidence="11">
    <location>
        <begin position="282"/>
        <end position="300"/>
    </location>
</feature>
<name>A0AA88YDC4_PINIB</name>
<feature type="transmembrane region" description="Helical" evidence="11">
    <location>
        <begin position="1303"/>
        <end position="1329"/>
    </location>
</feature>
<evidence type="ECO:0000313" key="12">
    <source>
        <dbReference type="EMBL" id="KAK3099300.1"/>
    </source>
</evidence>
<dbReference type="EMBL" id="VSWD01000006">
    <property type="protein sequence ID" value="KAK3099300.1"/>
    <property type="molecule type" value="Genomic_DNA"/>
</dbReference>
<keyword evidence="6 11" id="KW-0472">Membrane</keyword>
<feature type="transmembrane region" description="Helical" evidence="11">
    <location>
        <begin position="535"/>
        <end position="552"/>
    </location>
</feature>
<feature type="transmembrane region" description="Helical" evidence="11">
    <location>
        <begin position="781"/>
        <end position="804"/>
    </location>
</feature>
<feature type="transmembrane region" description="Helical" evidence="11">
    <location>
        <begin position="204"/>
        <end position="233"/>
    </location>
</feature>
<feature type="transmembrane region" description="Helical" evidence="11">
    <location>
        <begin position="744"/>
        <end position="765"/>
    </location>
</feature>
<feature type="transmembrane region" description="Helical" evidence="11">
    <location>
        <begin position="564"/>
        <end position="588"/>
    </location>
</feature>
<evidence type="ECO:0000256" key="8">
    <source>
        <dbReference type="PIRSR" id="PIRSR600175-1"/>
    </source>
</evidence>
<evidence type="ECO:0000256" key="4">
    <source>
        <dbReference type="ARBA" id="ARBA00022692"/>
    </source>
</evidence>
<feature type="transmembrane region" description="Helical" evidence="11">
    <location>
        <begin position="40"/>
        <end position="57"/>
    </location>
</feature>
<evidence type="ECO:0000256" key="5">
    <source>
        <dbReference type="ARBA" id="ARBA00022989"/>
    </source>
</evidence>
<feature type="transmembrane region" description="Helical" evidence="11">
    <location>
        <begin position="356"/>
        <end position="375"/>
    </location>
</feature>
<keyword evidence="8" id="KW-0479">Metal-binding</keyword>
<keyword evidence="7" id="KW-0325">Glycoprotein</keyword>
<feature type="transmembrane region" description="Helical" evidence="11">
    <location>
        <begin position="106"/>
        <end position="126"/>
    </location>
</feature>
<dbReference type="GO" id="GO:0005886">
    <property type="term" value="C:plasma membrane"/>
    <property type="evidence" value="ECO:0007669"/>
    <property type="project" value="TreeGrafter"/>
</dbReference>
<feature type="transmembrane region" description="Helical" evidence="11">
    <location>
        <begin position="701"/>
        <end position="723"/>
    </location>
</feature>
<comment type="subcellular location">
    <subcellularLocation>
        <location evidence="1">Membrane</location>
        <topology evidence="1">Multi-pass membrane protein</topology>
    </subcellularLocation>
</comment>
<comment type="caution">
    <text evidence="12">The sequence shown here is derived from an EMBL/GenBank/DDBJ whole genome shotgun (WGS) entry which is preliminary data.</text>
</comment>
<evidence type="ECO:0000256" key="7">
    <source>
        <dbReference type="ARBA" id="ARBA00023180"/>
    </source>
</evidence>
<feature type="binding site" evidence="8">
    <location>
        <position position="1312"/>
    </location>
    <ligand>
        <name>Na(+)</name>
        <dbReference type="ChEBI" id="CHEBI:29101"/>
        <label>1</label>
    </ligand>
</feature>
<comment type="similarity">
    <text evidence="2 10">Belongs to the sodium:neurotransmitter symporter (SNF) (TC 2.A.22) family.</text>
</comment>
<dbReference type="Pfam" id="PF00209">
    <property type="entry name" value="SNF"/>
    <property type="match status" value="4"/>
</dbReference>
<feature type="transmembrane region" description="Helical" evidence="11">
    <location>
        <begin position="1417"/>
        <end position="1436"/>
    </location>
</feature>
<feature type="binding site" evidence="8">
    <location>
        <position position="1215"/>
    </location>
    <ligand>
        <name>Na(+)</name>
        <dbReference type="ChEBI" id="CHEBI:29101"/>
        <label>1</label>
    </ligand>
</feature>
<dbReference type="SUPFAM" id="SSF161070">
    <property type="entry name" value="SNF-like"/>
    <property type="match status" value="3"/>
</dbReference>
<evidence type="ECO:0000256" key="9">
    <source>
        <dbReference type="PIRSR" id="PIRSR600175-2"/>
    </source>
</evidence>
<dbReference type="GO" id="GO:0046872">
    <property type="term" value="F:metal ion binding"/>
    <property type="evidence" value="ECO:0007669"/>
    <property type="project" value="UniProtKB-KW"/>
</dbReference>
<sequence length="1659" mass="186060">MDGSEASTVTMEMSRPSGPAFDTLSSHTDEHCSWDRQVEYILACCGFVTNIGCYLQFPQFSVQHGGGVFFMMYLVLVLTCGFPMMYMEMVLGQYARGGPIVAWHVIPWFKGFGVSLVIVSFTIALYSNITIAWTLYHFVISLGSSTLPWIYTKFMVFVFPGFGVSLVIVSFTIALYSNITIAWTLYHFVISLGSSTLRWIYTKFMVFVFTGFGVSLVIVSFTIALYSNITIAWTLYHFVISLRSTLPWIYTKYIVFVLTGFGVSLVIVSFTIALYSNITIAWTLYHFVISLGSSTLPWIYTKFMVFVFPGFGVSLVIVSFTIALYSNITIAWTLYHFVISLGSSTLPWIYTNFMVFVFTGFGVSLVIVSFTIALYSNITIAWTLYHFVISLGSSTLPWIYTKFMVFVFPGFGVSLVIVSFTIALYSNITIAWTLYHFVISMGSTVPWICLDNHGIFISSTGLRPVELMRSPFVRHPSVCPSLVYMTFCGSHVLILALLVRSCMEDGAISGVKFFLSMKWSALGNLQAWVDAGRLMFTSLGLGTGCLTSLAGYTHFHSHCFRNSLITIIVHCLEMVLAGFITFACLGVHCETLGTQISNLNITSLDLGFSLVPRVLGTMTDKPSVWCGLFFFMMLLLQLDTQSVYVQNVVSAVLHLLKDKWRFRWKFKLSALVTMCLIVLLMGLIFTTQGGIFIYHYLQFSVSRLCLFVLVLFECCALAWVYGAQRLWNNVADMTGTTDSPWWKLTWRFISPVSILALIILCFLTIQPLEYHTYTYPQWTEYLGWGITLLPTLPLITFLVILLVGEDGTLKLRVRRLTRTPRDWGPGPLLNQEPSNDLPDYVICTPDIYKPENALAILTANLYIPNLTNLISVQDADEGEMTNGYLSDLQTVVSSEDSDEESGRGNWSSRLDFVLSCLGYVVGLGNVWRFPYLVFRNGGGAFFIPYLIMLVFVGVPVVYMELAFGQYASLGPVTVWRSVPLFKGIGISMVLATTLISIYYNVVNAWAFHYLFSSMVADLPWLHCRNSWNTQSCSKNMYQFANCSLLNVSMIEHRDLVNDTCTDVLRNCTAFPEQDFDRVGTCITKLRELVGSAAFINNSHINSQKLTSPTEEYFYNKVLDRSGSIGHLGSVQWELALCLLLCWVIVFICLVRGIKTSGKVAYFVVTFPFVIIVVLLVRALTLEGNMQGIRFYVSPKWEKLKEGGVWADAAVQVFFSLSACMGGLVTLASYNKFHNNIYSDAVLICLGDTLMSVLAGFAIFATMGVLSHKLNTDIEDVFKSDIGLTFIVSPAAMSYFPVSPLWSILFFVMIVMLGLSTQFVNIETVITAIIDENIAILRKRRLLVLFVVCMSLFLLGLPLTTQGGIYVLTLMDEYLAGVPIMVNGLFLCVAIGWVYGITKFSTDIKHMIGHTVSYWWKTLWCAISPLIILFILIFSMVGYESLTYKHGDEIYESWSEVLGFILLCIPVISIPSWAVYKLVTTRGSLKQRIKQLCRSENNWGPALEHNWKNVEYYPAVNTNTLSVDIEHSPLHTVTGKEFPVCTVTGKESPLHPVTGRKSPLHTVTGRKSPLHTVTLKKSPLHTVTGKESPLHTVTDHVDFTTSGMKVPSLSSQASLLPQPLSPKKPRDMRERAILNHAYSNPQFNHSSGELSFCLPKFINF</sequence>
<dbReference type="InterPro" id="IPR037272">
    <property type="entry name" value="SNS_sf"/>
</dbReference>
<feature type="transmembrane region" description="Helical" evidence="11">
    <location>
        <begin position="1456"/>
        <end position="1478"/>
    </location>
</feature>
<keyword evidence="13" id="KW-1185">Reference proteome</keyword>